<dbReference type="Proteomes" id="UP000794436">
    <property type="component" value="Unassembled WGS sequence"/>
</dbReference>
<gene>
    <name evidence="3" type="ORF">Poli38472_011363</name>
</gene>
<dbReference type="OrthoDB" id="157875at2759"/>
<feature type="region of interest" description="Disordered" evidence="1">
    <location>
        <begin position="44"/>
        <end position="66"/>
    </location>
</feature>
<feature type="domain" description="WW" evidence="2">
    <location>
        <begin position="250"/>
        <end position="284"/>
    </location>
</feature>
<dbReference type="EMBL" id="SPLM01000039">
    <property type="protein sequence ID" value="TMW64483.1"/>
    <property type="molecule type" value="Genomic_DNA"/>
</dbReference>
<organism evidence="3 4">
    <name type="scientific">Pythium oligandrum</name>
    <name type="common">Mycoparasitic fungus</name>
    <dbReference type="NCBI Taxonomy" id="41045"/>
    <lineage>
        <taxon>Eukaryota</taxon>
        <taxon>Sar</taxon>
        <taxon>Stramenopiles</taxon>
        <taxon>Oomycota</taxon>
        <taxon>Peronosporomycetes</taxon>
        <taxon>Pythiales</taxon>
        <taxon>Pythiaceae</taxon>
        <taxon>Pythium</taxon>
    </lineage>
</organism>
<dbReference type="SUPFAM" id="SSF51045">
    <property type="entry name" value="WW domain"/>
    <property type="match status" value="1"/>
</dbReference>
<comment type="caution">
    <text evidence="3">The sequence shown here is derived from an EMBL/GenBank/DDBJ whole genome shotgun (WGS) entry which is preliminary data.</text>
</comment>
<reference evidence="3" key="1">
    <citation type="submission" date="2019-03" db="EMBL/GenBank/DDBJ databases">
        <title>Long read genome sequence of the mycoparasitic Pythium oligandrum ATCC 38472 isolated from sugarbeet rhizosphere.</title>
        <authorList>
            <person name="Gaulin E."/>
        </authorList>
    </citation>
    <scope>NUCLEOTIDE SEQUENCE</scope>
    <source>
        <strain evidence="3">ATCC 38472_TT</strain>
    </source>
</reference>
<accession>A0A8K1FNB4</accession>
<evidence type="ECO:0000313" key="3">
    <source>
        <dbReference type="EMBL" id="TMW64483.1"/>
    </source>
</evidence>
<evidence type="ECO:0000256" key="1">
    <source>
        <dbReference type="SAM" id="MobiDB-lite"/>
    </source>
</evidence>
<keyword evidence="4" id="KW-1185">Reference proteome</keyword>
<dbReference type="AlphaFoldDB" id="A0A8K1FNB4"/>
<dbReference type="InterPro" id="IPR001202">
    <property type="entry name" value="WW_dom"/>
</dbReference>
<evidence type="ECO:0000259" key="2">
    <source>
        <dbReference type="PROSITE" id="PS50020"/>
    </source>
</evidence>
<sequence length="336" mass="39086">MRRRPSKASASANMPQTTSLFFAATPPALATTTATSYLQKTRVLKPTTRRESAAARSNQTSHLDTNEADTCVREKLAFDQLLRMQRSRAEDVTKLVNALGNLARKEWEKERMAAKFREEWRTNREEEIYMGLDDDTSRIGDDLKTQDSSENLRAYIRIQSIIRCIKPRRIRKYLEGLRSIRAKRSKMKKWKSWHGVCERTSVVNIHLAEWSCHMSIESTRAAKEIRREEARFTAEWSRYESRLEKDVLRSKLPPEWIPQLDPVSGETFYLNIQATKTSKEHPNVGLFHRLAKKQKIRAENQYTDRRARLETYQAHLEAERVSTLAAMLDQLSVSND</sequence>
<protein>
    <recommendedName>
        <fullName evidence="2">WW domain-containing protein</fullName>
    </recommendedName>
</protein>
<dbReference type="InterPro" id="IPR036020">
    <property type="entry name" value="WW_dom_sf"/>
</dbReference>
<name>A0A8K1FNB4_PYTOL</name>
<proteinExistence type="predicted"/>
<dbReference type="PROSITE" id="PS50020">
    <property type="entry name" value="WW_DOMAIN_2"/>
    <property type="match status" value="1"/>
</dbReference>
<evidence type="ECO:0000313" key="4">
    <source>
        <dbReference type="Proteomes" id="UP000794436"/>
    </source>
</evidence>